<dbReference type="EMBL" id="QJKI01000021">
    <property type="protein sequence ID" value="PXX76758.1"/>
    <property type="molecule type" value="Genomic_DNA"/>
</dbReference>
<sequence>MSTATIDDSLDAPLSDLAAHTPADILSQARLRGQQSGAIYAGGVYPPEAWALFQAGAAQLVDVRSAEELKFVGHVPGGQHVAWMTGAALVKNPRFVRELEKIASKDSVILLLCRSGKRSAAAAEAATLAGFTAVYNVLEGFEGDLDTQQRRGDSGGWRHWGLPWVQD</sequence>
<protein>
    <submittedName>
        <fullName evidence="2">Thiosulfate sulfurtransferase</fullName>
    </submittedName>
</protein>
<dbReference type="PANTHER" id="PTHR45431:SF3">
    <property type="entry name" value="RHODANESE-LIKE DOMAIN-CONTAINING PROTEIN 15, CHLOROPLASTIC"/>
    <property type="match status" value="1"/>
</dbReference>
<organism evidence="2 3">
    <name type="scientific">Rivihabitans pingtungensis</name>
    <dbReference type="NCBI Taxonomy" id="1054498"/>
    <lineage>
        <taxon>Bacteria</taxon>
        <taxon>Pseudomonadati</taxon>
        <taxon>Pseudomonadota</taxon>
        <taxon>Betaproteobacteria</taxon>
        <taxon>Neisseriales</taxon>
        <taxon>Aquaspirillaceae</taxon>
        <taxon>Rivihabitans</taxon>
    </lineage>
</organism>
<dbReference type="InterPro" id="IPR001763">
    <property type="entry name" value="Rhodanese-like_dom"/>
</dbReference>
<dbReference type="PROSITE" id="PS50206">
    <property type="entry name" value="RHODANESE_3"/>
    <property type="match status" value="1"/>
</dbReference>
<reference evidence="2 3" key="1">
    <citation type="submission" date="2018-05" db="EMBL/GenBank/DDBJ databases">
        <title>Genomic Encyclopedia of Type Strains, Phase IV (KMG-IV): sequencing the most valuable type-strain genomes for metagenomic binning, comparative biology and taxonomic classification.</title>
        <authorList>
            <person name="Goeker M."/>
        </authorList>
    </citation>
    <scope>NUCLEOTIDE SEQUENCE [LARGE SCALE GENOMIC DNA]</scope>
    <source>
        <strain evidence="2 3">DSM 29661</strain>
    </source>
</reference>
<dbReference type="RefSeq" id="WP_110391617.1">
    <property type="nucleotide sequence ID" value="NZ_CALCOA010000174.1"/>
</dbReference>
<dbReference type="CDD" id="cd01522">
    <property type="entry name" value="RHOD_1"/>
    <property type="match status" value="1"/>
</dbReference>
<evidence type="ECO:0000313" key="2">
    <source>
        <dbReference type="EMBL" id="PXX76758.1"/>
    </source>
</evidence>
<feature type="domain" description="Rhodanese" evidence="1">
    <location>
        <begin position="54"/>
        <end position="153"/>
    </location>
</feature>
<dbReference type="Gene3D" id="3.40.250.10">
    <property type="entry name" value="Rhodanese-like domain"/>
    <property type="match status" value="1"/>
</dbReference>
<evidence type="ECO:0000313" key="3">
    <source>
        <dbReference type="Proteomes" id="UP000247555"/>
    </source>
</evidence>
<dbReference type="Proteomes" id="UP000247555">
    <property type="component" value="Unassembled WGS sequence"/>
</dbReference>
<accession>A0A318KJH4</accession>
<name>A0A318KJH4_9NEIS</name>
<proteinExistence type="predicted"/>
<dbReference type="InterPro" id="IPR036873">
    <property type="entry name" value="Rhodanese-like_dom_sf"/>
</dbReference>
<keyword evidence="2" id="KW-0808">Transferase</keyword>
<dbReference type="Pfam" id="PF00581">
    <property type="entry name" value="Rhodanese"/>
    <property type="match status" value="1"/>
</dbReference>
<dbReference type="PANTHER" id="PTHR45431">
    <property type="entry name" value="RHODANESE-LIKE DOMAIN-CONTAINING PROTEIN 15, CHLOROPLASTIC"/>
    <property type="match status" value="1"/>
</dbReference>
<comment type="caution">
    <text evidence="2">The sequence shown here is derived from an EMBL/GenBank/DDBJ whole genome shotgun (WGS) entry which is preliminary data.</text>
</comment>
<gene>
    <name evidence="2" type="ORF">DFR34_12112</name>
</gene>
<dbReference type="SUPFAM" id="SSF52821">
    <property type="entry name" value="Rhodanese/Cell cycle control phosphatase"/>
    <property type="match status" value="1"/>
</dbReference>
<dbReference type="OrthoDB" id="9815890at2"/>
<evidence type="ECO:0000259" key="1">
    <source>
        <dbReference type="PROSITE" id="PS50206"/>
    </source>
</evidence>
<dbReference type="GO" id="GO:0016740">
    <property type="term" value="F:transferase activity"/>
    <property type="evidence" value="ECO:0007669"/>
    <property type="project" value="UniProtKB-KW"/>
</dbReference>
<dbReference type="AlphaFoldDB" id="A0A318KJH4"/>
<dbReference type="SMART" id="SM00450">
    <property type="entry name" value="RHOD"/>
    <property type="match status" value="1"/>
</dbReference>
<dbReference type="InterPro" id="IPR052367">
    <property type="entry name" value="Thiosulfate_ST/Rhodanese-like"/>
</dbReference>
<keyword evidence="3" id="KW-1185">Reference proteome</keyword>